<dbReference type="RefSeq" id="WP_190041790.1">
    <property type="nucleotide sequence ID" value="NZ_BNBE01000001.1"/>
</dbReference>
<dbReference type="InterPro" id="IPR036465">
    <property type="entry name" value="vWFA_dom_sf"/>
</dbReference>
<accession>A0A919EL93</accession>
<dbReference type="SUPFAM" id="SSF53300">
    <property type="entry name" value="vWA-like"/>
    <property type="match status" value="1"/>
</dbReference>
<comment type="caution">
    <text evidence="4">The sequence shown here is derived from an EMBL/GenBank/DDBJ whole genome shotgun (WGS) entry which is preliminary data.</text>
</comment>
<dbReference type="PANTHER" id="PTHR36721">
    <property type="entry name" value="PROLINE-RICH FAMILY PROTEIN"/>
    <property type="match status" value="1"/>
</dbReference>
<feature type="region of interest" description="Disordered" evidence="1">
    <location>
        <begin position="127"/>
        <end position="146"/>
    </location>
</feature>
<evidence type="ECO:0000313" key="5">
    <source>
        <dbReference type="Proteomes" id="UP000632849"/>
    </source>
</evidence>
<reference evidence="4" key="1">
    <citation type="journal article" date="2014" name="Int. J. Syst. Evol. Microbiol.">
        <title>Complete genome sequence of Corynebacterium casei LMG S-19264T (=DSM 44701T), isolated from a smear-ripened cheese.</title>
        <authorList>
            <consortium name="US DOE Joint Genome Institute (JGI-PGF)"/>
            <person name="Walter F."/>
            <person name="Albersmeier A."/>
            <person name="Kalinowski J."/>
            <person name="Ruckert C."/>
        </authorList>
    </citation>
    <scope>NUCLEOTIDE SEQUENCE</scope>
    <source>
        <strain evidence="4">JCM 4122</strain>
    </source>
</reference>
<dbReference type="PRINTS" id="PR01217">
    <property type="entry name" value="PRICHEXTENSN"/>
</dbReference>
<proteinExistence type="predicted"/>
<feature type="region of interest" description="Disordered" evidence="1">
    <location>
        <begin position="538"/>
        <end position="643"/>
    </location>
</feature>
<feature type="region of interest" description="Disordered" evidence="1">
    <location>
        <begin position="432"/>
        <end position="460"/>
    </location>
</feature>
<dbReference type="InterPro" id="IPR002035">
    <property type="entry name" value="VWF_A"/>
</dbReference>
<evidence type="ECO:0000259" key="3">
    <source>
        <dbReference type="PROSITE" id="PS50234"/>
    </source>
</evidence>
<feature type="domain" description="VWFA" evidence="3">
    <location>
        <begin position="202"/>
        <end position="415"/>
    </location>
</feature>
<organism evidence="4 5">
    <name type="scientific">Streptomyces filamentosus</name>
    <name type="common">Streptomyces roseosporus</name>
    <dbReference type="NCBI Taxonomy" id="67294"/>
    <lineage>
        <taxon>Bacteria</taxon>
        <taxon>Bacillati</taxon>
        <taxon>Actinomycetota</taxon>
        <taxon>Actinomycetes</taxon>
        <taxon>Kitasatosporales</taxon>
        <taxon>Streptomycetaceae</taxon>
        <taxon>Streptomyces</taxon>
    </lineage>
</organism>
<sequence>MASHRFSAALAALLLAGGAAPVAFAAPVPRPAPGAAEVPSPSAGTSVVTVRTGADREGDADVTPLAGVRLGLYATEEAGEPLGAAWATCTSDAEGDCSFTVPDTGAGGDNEGSRFWVRQLPDGVPAGWYTNPSLRTGKGSGSGSEESAYQFRTPALEGGRTYTSTADFMRSTDWAATPYLASTGTWQQSRVNPPLPAACGLDVAVVLDLSSSVGSALPQLKAATDKLTDTLTGTPSRLALFSFDRNSPSAGTANHPDLVPVSTEAGAEEFKELYAGWGLGSGTNWDQGLNAVAQADPTYDLVVVLTDGNPTRFSKPYQGDGSNTHFADVEGGVFAANAVKARGERVVAVGVGKGVEGVSGLNLRAISGQTAYDPQAPDPEAADHYQTTDFAAAGEALRNMALTHCDGTLSVIKQIAPEGEGEDVTGAEPAGAGWQFDASTTTAGVGGLPDTRTTTDDGTGGVVFHPTFPTGVDGAAVTVAETQQDGYELVTRDGRNAVCTDLDDGTPVAVTNTGTEAAPGFTVQVPKLSAVSCVLYNRPVTEPSPTPTPTEPTPTPTEPTPTPTEPTPTPTEPTPTPTEPTPTPTEPTPTPTDPTPTPTEPTPTPTEPTPTPTEPTPAPTPTTSVPPGTGGPGGELPETGASREVWTAALALLLTGAGAVTTWRMRHRRRG</sequence>
<dbReference type="SMART" id="SM00327">
    <property type="entry name" value="VWA"/>
    <property type="match status" value="1"/>
</dbReference>
<keyword evidence="2" id="KW-0732">Signal</keyword>
<evidence type="ECO:0000256" key="2">
    <source>
        <dbReference type="SAM" id="SignalP"/>
    </source>
</evidence>
<evidence type="ECO:0000313" key="4">
    <source>
        <dbReference type="EMBL" id="GHF98326.1"/>
    </source>
</evidence>
<dbReference type="EMBL" id="BNBE01000001">
    <property type="protein sequence ID" value="GHF98326.1"/>
    <property type="molecule type" value="Genomic_DNA"/>
</dbReference>
<gene>
    <name evidence="4" type="ORF">GCM10017667_31260</name>
</gene>
<feature type="compositionally biased region" description="Pro residues" evidence="1">
    <location>
        <begin position="542"/>
        <end position="620"/>
    </location>
</feature>
<feature type="signal peptide" evidence="2">
    <location>
        <begin position="1"/>
        <end position="25"/>
    </location>
</feature>
<keyword evidence="5" id="KW-1185">Reference proteome</keyword>
<dbReference type="Proteomes" id="UP000632849">
    <property type="component" value="Unassembled WGS sequence"/>
</dbReference>
<protein>
    <recommendedName>
        <fullName evidence="3">VWFA domain-containing protein</fullName>
    </recommendedName>
</protein>
<name>A0A919EL93_STRFL</name>
<dbReference type="Gene3D" id="3.40.50.410">
    <property type="entry name" value="von Willebrand factor, type A domain"/>
    <property type="match status" value="1"/>
</dbReference>
<feature type="chain" id="PRO_5037323323" description="VWFA domain-containing protein" evidence="2">
    <location>
        <begin position="26"/>
        <end position="671"/>
    </location>
</feature>
<evidence type="ECO:0000256" key="1">
    <source>
        <dbReference type="SAM" id="MobiDB-lite"/>
    </source>
</evidence>
<dbReference type="PROSITE" id="PS50234">
    <property type="entry name" value="VWFA"/>
    <property type="match status" value="1"/>
</dbReference>
<dbReference type="AlphaFoldDB" id="A0A919EL93"/>
<dbReference type="PANTHER" id="PTHR36721:SF1">
    <property type="entry name" value="OS04G0446401 PROTEIN"/>
    <property type="match status" value="1"/>
</dbReference>
<reference evidence="4" key="2">
    <citation type="submission" date="2020-09" db="EMBL/GenBank/DDBJ databases">
        <authorList>
            <person name="Sun Q."/>
            <person name="Ohkuma M."/>
        </authorList>
    </citation>
    <scope>NUCLEOTIDE SEQUENCE</scope>
    <source>
        <strain evidence="4">JCM 4122</strain>
    </source>
</reference>
<dbReference type="CDD" id="cd00198">
    <property type="entry name" value="vWFA"/>
    <property type="match status" value="1"/>
</dbReference>